<dbReference type="EMBL" id="CAJVCH010270432">
    <property type="protein sequence ID" value="CAG7734499.1"/>
    <property type="molecule type" value="Genomic_DNA"/>
</dbReference>
<evidence type="ECO:0000313" key="1">
    <source>
        <dbReference type="EMBL" id="CAG7734499.1"/>
    </source>
</evidence>
<comment type="caution">
    <text evidence="1">The sequence shown here is derived from an EMBL/GenBank/DDBJ whole genome shotgun (WGS) entry which is preliminary data.</text>
</comment>
<dbReference type="AlphaFoldDB" id="A0A8J2KG51"/>
<name>A0A8J2KG51_9HEXA</name>
<keyword evidence="2" id="KW-1185">Reference proteome</keyword>
<gene>
    <name evidence="1" type="ORF">AFUS01_LOCUS22884</name>
</gene>
<reference evidence="1" key="1">
    <citation type="submission" date="2021-06" db="EMBL/GenBank/DDBJ databases">
        <authorList>
            <person name="Hodson N. C."/>
            <person name="Mongue J. A."/>
            <person name="Jaron S. K."/>
        </authorList>
    </citation>
    <scope>NUCLEOTIDE SEQUENCE</scope>
</reference>
<proteinExistence type="predicted"/>
<dbReference type="Proteomes" id="UP000708208">
    <property type="component" value="Unassembled WGS sequence"/>
</dbReference>
<sequence>KCECKTQCHVGNVEGRLTVGPLCVRDRVD</sequence>
<accession>A0A8J2KG51</accession>
<feature type="non-terminal residue" evidence="1">
    <location>
        <position position="1"/>
    </location>
</feature>
<organism evidence="1 2">
    <name type="scientific">Allacma fusca</name>
    <dbReference type="NCBI Taxonomy" id="39272"/>
    <lineage>
        <taxon>Eukaryota</taxon>
        <taxon>Metazoa</taxon>
        <taxon>Ecdysozoa</taxon>
        <taxon>Arthropoda</taxon>
        <taxon>Hexapoda</taxon>
        <taxon>Collembola</taxon>
        <taxon>Symphypleona</taxon>
        <taxon>Sminthuridae</taxon>
        <taxon>Allacma</taxon>
    </lineage>
</organism>
<protein>
    <submittedName>
        <fullName evidence="1">Uncharacterized protein</fullName>
    </submittedName>
</protein>
<evidence type="ECO:0000313" key="2">
    <source>
        <dbReference type="Proteomes" id="UP000708208"/>
    </source>
</evidence>